<dbReference type="Pfam" id="PF00534">
    <property type="entry name" value="Glycos_transf_1"/>
    <property type="match status" value="1"/>
</dbReference>
<reference evidence="4 7" key="2">
    <citation type="submission" date="2020-04" db="EMBL/GenBank/DDBJ databases">
        <title>Description of novel Gluconacetobacter.</title>
        <authorList>
            <person name="Sombolestani A."/>
        </authorList>
    </citation>
    <scope>NUCLEOTIDE SEQUENCE [LARGE SCALE GENOMIC DNA]</scope>
    <source>
        <strain evidence="4 7">LMG 1382</strain>
    </source>
</reference>
<dbReference type="InterPro" id="IPR028098">
    <property type="entry name" value="Glyco_trans_4-like_N"/>
</dbReference>
<dbReference type="GO" id="GO:0009103">
    <property type="term" value="P:lipopolysaccharide biosynthetic process"/>
    <property type="evidence" value="ECO:0007669"/>
    <property type="project" value="TreeGrafter"/>
</dbReference>
<evidence type="ECO:0000313" key="4">
    <source>
        <dbReference type="EMBL" id="MBB2186340.1"/>
    </source>
</evidence>
<feature type="domain" description="Glycosyl transferase family 1" evidence="2">
    <location>
        <begin position="224"/>
        <end position="378"/>
    </location>
</feature>
<keyword evidence="6" id="KW-1185">Reference proteome</keyword>
<dbReference type="OrthoDB" id="9801609at2"/>
<dbReference type="Pfam" id="PF13692">
    <property type="entry name" value="Glyco_trans_1_4"/>
    <property type="match status" value="2"/>
</dbReference>
<reference evidence="5 6" key="1">
    <citation type="submission" date="2018-07" db="EMBL/GenBank/DDBJ databases">
        <title>Genomic Encyclopedia of Type Strains, Phase IV (KMG-IV): sequencing the most valuable type-strain genomes for metagenomic binning, comparative biology and taxonomic classification.</title>
        <authorList>
            <person name="Goeker M."/>
        </authorList>
    </citation>
    <scope>NUCLEOTIDE SEQUENCE [LARGE SCALE GENOMIC DNA]</scope>
    <source>
        <strain evidence="5 6">DSM 5603</strain>
    </source>
</reference>
<evidence type="ECO:0000313" key="7">
    <source>
        <dbReference type="Proteomes" id="UP000562982"/>
    </source>
</evidence>
<evidence type="ECO:0000259" key="2">
    <source>
        <dbReference type="Pfam" id="PF00534"/>
    </source>
</evidence>
<comment type="caution">
    <text evidence="5">The sequence shown here is derived from an EMBL/GenBank/DDBJ whole genome shotgun (WGS) entry which is preliminary data.</text>
</comment>
<dbReference type="PANTHER" id="PTHR46401:SF2">
    <property type="entry name" value="GLYCOSYLTRANSFERASE WBBK-RELATED"/>
    <property type="match status" value="1"/>
</dbReference>
<protein>
    <submittedName>
        <fullName evidence="4 5">Glycosyltransferase</fullName>
    </submittedName>
</protein>
<feature type="domain" description="Glycosyltransferase subfamily 4-like N-terminal" evidence="3">
    <location>
        <begin position="17"/>
        <end position="200"/>
    </location>
</feature>
<evidence type="ECO:0000259" key="3">
    <source>
        <dbReference type="Pfam" id="PF13439"/>
    </source>
</evidence>
<evidence type="ECO:0000256" key="1">
    <source>
        <dbReference type="ARBA" id="ARBA00022679"/>
    </source>
</evidence>
<sequence>MRIMIDLQSCQNGGRYRGIGRYSMSVAKEMIRSGKKHEFFIIVTDRFPGSISYIRNAFEGIISQDNILVLSLFDETTSANPEDAWRNRAAEILRSSFIARFDPDIVFIPSLFEGFWDNTVVSTDPSAYRSVVTLHDFIPLEEPERYLPDQKDRDAYARRLADAMQADLLVPISSYVANEARRQLAADPARLVVALNGIDARFVPPAPGSIERADLMKRMGIARPFVFNTSPLEYRKNLEGLIAAFASMSLETRKRYQIVVAGKMDDYARNYLNQLVCAEGLADDTLVLPGYISDDDLIALYAECSLFVFPSWSEGFGLPPLEAMACGAPVIAANTTSLPEVMGRADLLVDPAVPPLMGAAMERVLTDGAIQQELRQYGIGHARKFSWELTARTVLNAIEALPSEKPARSVVRSGRQRMRLAVIVVQTEENSHILGRVCGLVSSLSRYCDVMFFTPSGKADQWLDAEIEQRDLGWLDWNESRFDCLVYVGDYFADRLMVRIMTEHPGLYVKIRPLSSPCEELGEAEKLSSDIHYDVMETEGLSGLINMVRNPPDELQRRMVYGASFSSAALTVLSEGENGLPFLHLAADGKAAARYRDMMGVAQKEPLVIAIAGQGTTANQIMIRYRKVAGSLPDTHLVVHVVNDGNEINTPGHVSQLRNRICHVSGRIDHYYRGILSSADLILLGSDIPPELAARCLPDAGDLSVPVLTEAETRDSLGEDIIHAASVAKTRTQRPHGFLTPADQKPIDRWVDVILDAATQSSSRNLSLVRRVEASLPGSVRGKRATSLDLARLSVALEQNAAFERDPLICFDISVFASPGAIRRLDELVSAHLLALIGAGGRTACAVFEDGGHFVIANQFVTKLLGIRSFHRADEVLVPRSGDRIVGLDCLSSFGSSSFPALRAAQEKGAAVLYCALGRAAGYYSSCAADTADLVMAWASGRSLRMRRSVSCPARHESLAEADTSFVRVLEQCAAASMPIDVLAVDGFDHAMAADLRMDIQVRALAPQLENLLMNVQAKIADARKEESSLHYTVMGHLLGSYSLAIINRAVATSLERAFPDRTHFLPFETDPITHTEGVPASEQSLMIELCERPRPARAYEVMISQHWPILPPKDRSRLALSLFPWEETHVPAGIINTLVKGFDALISPARYVTNALIISGCSAPIATIGQPVDLAPFTHVARARDASRPIRQFVHISSCFPRKGVDVLLKAWVKAFTKRDGVRLLIKTFPNPHNDVEQQLAVLQQCHRDMAPVEIINRDAEREEMAAFYADYDVMVLPSRGEGYNLPALEAMASGLPLIVTGEGGHRDFCGSRQARMVRYRFARANSHVAASFSMWLEPDCDDLVAALREYAEPANRDVIERRREAALEAASIEGDAAAWTRRLHGVVHELLKGYDKRPPRVAWVSTWGIQCGIAQYSSYLLERFSEAQRRNTMVFCDFRSPAGEGPIAYRPVWHFIGDKASEIVDATLEHKAEALVIQHQDGLISWEQLGRIGNDPALAKVVTVVVLHNARNLRRASREEMEAVVEGLSKMSRVLVHNIDDMNFLHELGLSHNLGLFPHGAFAPRQVPWPRVLGPNDAPLIGCHGFFFRHKGIDKLIRAAAKLRREWPGLRLRLVNARFPGAEHDRTIDECRAIAAEVGMDDAIEWYFDFLPVEKIEALLSECDLIALPYDESDDSASGAVRTALASMVPLVATRVQIFAELGNAAAWASDNDPDELVRVMSALLKSPERRREVQAGIHDWLSAHDWNRVSGLLEDMLAGLVRQTRLGWDKPRNIIS</sequence>
<organism evidence="5 6">
    <name type="scientific">Gluconacetobacter liquefaciens</name>
    <name type="common">Acetobacter liquefaciens</name>
    <dbReference type="NCBI Taxonomy" id="89584"/>
    <lineage>
        <taxon>Bacteria</taxon>
        <taxon>Pseudomonadati</taxon>
        <taxon>Pseudomonadota</taxon>
        <taxon>Alphaproteobacteria</taxon>
        <taxon>Acetobacterales</taxon>
        <taxon>Acetobacteraceae</taxon>
        <taxon>Gluconacetobacter</taxon>
    </lineage>
</organism>
<dbReference type="CDD" id="cd03801">
    <property type="entry name" value="GT4_PimA-like"/>
    <property type="match status" value="1"/>
</dbReference>
<dbReference type="PANTHER" id="PTHR46401">
    <property type="entry name" value="GLYCOSYLTRANSFERASE WBBK-RELATED"/>
    <property type="match status" value="1"/>
</dbReference>
<accession>A0A370G4V6</accession>
<dbReference type="Proteomes" id="UP000562982">
    <property type="component" value="Unassembled WGS sequence"/>
</dbReference>
<dbReference type="Pfam" id="PF13439">
    <property type="entry name" value="Glyco_transf_4"/>
    <property type="match status" value="1"/>
</dbReference>
<dbReference type="CDD" id="cd03809">
    <property type="entry name" value="GT4_MtfB-like"/>
    <property type="match status" value="1"/>
</dbReference>
<dbReference type="RefSeq" id="WP_114726992.1">
    <property type="nucleotide sequence ID" value="NZ_BJMI01000002.1"/>
</dbReference>
<name>A0A370G4V6_GLULI</name>
<dbReference type="Proteomes" id="UP000254958">
    <property type="component" value="Unassembled WGS sequence"/>
</dbReference>
<gene>
    <name evidence="5" type="ORF">C7453_103342</name>
    <name evidence="4" type="ORF">HLH32_08060</name>
</gene>
<evidence type="ECO:0000313" key="5">
    <source>
        <dbReference type="EMBL" id="RDI38881.1"/>
    </source>
</evidence>
<dbReference type="GO" id="GO:0016757">
    <property type="term" value="F:glycosyltransferase activity"/>
    <property type="evidence" value="ECO:0007669"/>
    <property type="project" value="InterPro"/>
</dbReference>
<dbReference type="InterPro" id="IPR001296">
    <property type="entry name" value="Glyco_trans_1"/>
</dbReference>
<dbReference type="SUPFAM" id="SSF53756">
    <property type="entry name" value="UDP-Glycosyltransferase/glycogen phosphorylase"/>
    <property type="match status" value="3"/>
</dbReference>
<dbReference type="EMBL" id="JABEQI010000003">
    <property type="protein sequence ID" value="MBB2186340.1"/>
    <property type="molecule type" value="Genomic_DNA"/>
</dbReference>
<dbReference type="EMBL" id="QQAW01000003">
    <property type="protein sequence ID" value="RDI38881.1"/>
    <property type="molecule type" value="Genomic_DNA"/>
</dbReference>
<dbReference type="Gene3D" id="3.40.50.2000">
    <property type="entry name" value="Glycogen Phosphorylase B"/>
    <property type="match status" value="4"/>
</dbReference>
<keyword evidence="1 5" id="KW-0808">Transferase</keyword>
<proteinExistence type="predicted"/>
<evidence type="ECO:0000313" key="6">
    <source>
        <dbReference type="Proteomes" id="UP000254958"/>
    </source>
</evidence>